<keyword evidence="2" id="KW-1185">Reference proteome</keyword>
<accession>A0AAE1YZ70</accession>
<name>A0AAE1YZ70_9LAMI</name>
<evidence type="ECO:0000313" key="1">
    <source>
        <dbReference type="EMBL" id="KAK4439425.1"/>
    </source>
</evidence>
<dbReference type="AlphaFoldDB" id="A0AAE1YZ70"/>
<comment type="caution">
    <text evidence="1">The sequence shown here is derived from an EMBL/GenBank/DDBJ whole genome shotgun (WGS) entry which is preliminary data.</text>
</comment>
<dbReference type="Proteomes" id="UP001293254">
    <property type="component" value="Unassembled WGS sequence"/>
</dbReference>
<reference evidence="1" key="2">
    <citation type="journal article" date="2024" name="Plant">
        <title>Genomic evolution and insights into agronomic trait innovations of Sesamum species.</title>
        <authorList>
            <person name="Miao H."/>
            <person name="Wang L."/>
            <person name="Qu L."/>
            <person name="Liu H."/>
            <person name="Sun Y."/>
            <person name="Le M."/>
            <person name="Wang Q."/>
            <person name="Wei S."/>
            <person name="Zheng Y."/>
            <person name="Lin W."/>
            <person name="Duan Y."/>
            <person name="Cao H."/>
            <person name="Xiong S."/>
            <person name="Wang X."/>
            <person name="Wei L."/>
            <person name="Li C."/>
            <person name="Ma Q."/>
            <person name="Ju M."/>
            <person name="Zhao R."/>
            <person name="Li G."/>
            <person name="Mu C."/>
            <person name="Tian Q."/>
            <person name="Mei H."/>
            <person name="Zhang T."/>
            <person name="Gao T."/>
            <person name="Zhang H."/>
        </authorList>
    </citation>
    <scope>NUCLEOTIDE SEQUENCE</scope>
    <source>
        <strain evidence="1">3651</strain>
    </source>
</reference>
<reference evidence="1" key="1">
    <citation type="submission" date="2020-06" db="EMBL/GenBank/DDBJ databases">
        <authorList>
            <person name="Li T."/>
            <person name="Hu X."/>
            <person name="Zhang T."/>
            <person name="Song X."/>
            <person name="Zhang H."/>
            <person name="Dai N."/>
            <person name="Sheng W."/>
            <person name="Hou X."/>
            <person name="Wei L."/>
        </authorList>
    </citation>
    <scope>NUCLEOTIDE SEQUENCE</scope>
    <source>
        <strain evidence="1">3651</strain>
        <tissue evidence="1">Leaf</tissue>
    </source>
</reference>
<dbReference type="EMBL" id="JACGWO010000001">
    <property type="protein sequence ID" value="KAK4439425.1"/>
    <property type="molecule type" value="Genomic_DNA"/>
</dbReference>
<organism evidence="1 2">
    <name type="scientific">Sesamum alatum</name>
    <dbReference type="NCBI Taxonomy" id="300844"/>
    <lineage>
        <taxon>Eukaryota</taxon>
        <taxon>Viridiplantae</taxon>
        <taxon>Streptophyta</taxon>
        <taxon>Embryophyta</taxon>
        <taxon>Tracheophyta</taxon>
        <taxon>Spermatophyta</taxon>
        <taxon>Magnoliopsida</taxon>
        <taxon>eudicotyledons</taxon>
        <taxon>Gunneridae</taxon>
        <taxon>Pentapetalae</taxon>
        <taxon>asterids</taxon>
        <taxon>lamiids</taxon>
        <taxon>Lamiales</taxon>
        <taxon>Pedaliaceae</taxon>
        <taxon>Sesamum</taxon>
    </lineage>
</organism>
<gene>
    <name evidence="1" type="ORF">Salat_0277400</name>
</gene>
<protein>
    <submittedName>
        <fullName evidence="1">Uncharacterized protein</fullName>
    </submittedName>
</protein>
<proteinExistence type="predicted"/>
<evidence type="ECO:0000313" key="2">
    <source>
        <dbReference type="Proteomes" id="UP001293254"/>
    </source>
</evidence>
<sequence length="116" mass="12920">MFSGHDCDPAWRHQTACRWAPCHEYHTRKASHAGSHTRQHFGKGLFSKGGDLVCVSWRLYSTSALDWWGILFKKGPLAGDCGPALKVTGLFHFNWLSWSTSMQCTISLSTASFSNG</sequence>